<dbReference type="Proteomes" id="UP000042958">
    <property type="component" value="Unassembled WGS sequence"/>
</dbReference>
<reference evidence="2" key="1">
    <citation type="journal article" date="2015" name="Genome Announc.">
        <title>Draft genome sequence of the fungus Penicillium brasilianum MG11.</title>
        <authorList>
            <person name="Horn F."/>
            <person name="Linde J."/>
            <person name="Mattern D.J."/>
            <person name="Walther G."/>
            <person name="Guthke R."/>
            <person name="Brakhage A.A."/>
            <person name="Valiante V."/>
        </authorList>
    </citation>
    <scope>NUCLEOTIDE SEQUENCE [LARGE SCALE GENOMIC DNA]</scope>
    <source>
        <strain evidence="2">MG11</strain>
    </source>
</reference>
<sequence>MATSDLAYSVDQEIANFFAKTTVTRSACDNFARKHVGGNIVPVAVQVVCSYTVYAGNNTEFVVQLRLASLQLSMETAKLTRSIYSYFAPEVTFMGQIGVAIKSKEALSIYVMSRLRGISYLDFILTHNSQVPESLPEFSS</sequence>
<gene>
    <name evidence="1" type="ORF">PMG11_03658</name>
</gene>
<proteinExistence type="predicted"/>
<name>A0A0F7VE30_PENBI</name>
<evidence type="ECO:0000313" key="1">
    <source>
        <dbReference type="EMBL" id="CEO58966.1"/>
    </source>
</evidence>
<accession>A0A0F7VE30</accession>
<dbReference type="STRING" id="104259.A0A0F7VE30"/>
<protein>
    <submittedName>
        <fullName evidence="1">Uncharacterized protein</fullName>
    </submittedName>
</protein>
<dbReference type="OrthoDB" id="5598852at2759"/>
<organism evidence="1 2">
    <name type="scientific">Penicillium brasilianum</name>
    <dbReference type="NCBI Taxonomy" id="104259"/>
    <lineage>
        <taxon>Eukaryota</taxon>
        <taxon>Fungi</taxon>
        <taxon>Dikarya</taxon>
        <taxon>Ascomycota</taxon>
        <taxon>Pezizomycotina</taxon>
        <taxon>Eurotiomycetes</taxon>
        <taxon>Eurotiomycetidae</taxon>
        <taxon>Eurotiales</taxon>
        <taxon>Aspergillaceae</taxon>
        <taxon>Penicillium</taxon>
    </lineage>
</organism>
<dbReference type="EMBL" id="CDHK01000003">
    <property type="protein sequence ID" value="CEO58966.1"/>
    <property type="molecule type" value="Genomic_DNA"/>
</dbReference>
<keyword evidence="2" id="KW-1185">Reference proteome</keyword>
<evidence type="ECO:0000313" key="2">
    <source>
        <dbReference type="Proteomes" id="UP000042958"/>
    </source>
</evidence>
<dbReference type="AlphaFoldDB" id="A0A0F7VE30"/>